<keyword evidence="1" id="KW-1133">Transmembrane helix</keyword>
<dbReference type="Proteomes" id="UP000620124">
    <property type="component" value="Unassembled WGS sequence"/>
</dbReference>
<name>A0A8H7D9S7_9AGAR</name>
<keyword evidence="1" id="KW-0472">Membrane</keyword>
<organism evidence="2 3">
    <name type="scientific">Mycena venus</name>
    <dbReference type="NCBI Taxonomy" id="2733690"/>
    <lineage>
        <taxon>Eukaryota</taxon>
        <taxon>Fungi</taxon>
        <taxon>Dikarya</taxon>
        <taxon>Basidiomycota</taxon>
        <taxon>Agaricomycotina</taxon>
        <taxon>Agaricomycetes</taxon>
        <taxon>Agaricomycetidae</taxon>
        <taxon>Agaricales</taxon>
        <taxon>Marasmiineae</taxon>
        <taxon>Mycenaceae</taxon>
        <taxon>Mycena</taxon>
    </lineage>
</organism>
<evidence type="ECO:0000313" key="3">
    <source>
        <dbReference type="Proteomes" id="UP000620124"/>
    </source>
</evidence>
<keyword evidence="1" id="KW-0812">Transmembrane</keyword>
<sequence>MCDVLQLQSSILFGSLSLITNNTLCFTLLGFATGIFAIYVAYLRRPSIQFRSLQEAIRNTEANITGAKFIYPENRSIMEQEVRLLKVKRSASLMRCLMLQMGFLAWKSCWELMKEISNCHKDINDIHTAAQLAVEMELQRAYTEDIDKTETILVAVPYSE</sequence>
<evidence type="ECO:0000313" key="2">
    <source>
        <dbReference type="EMBL" id="KAF7364812.1"/>
    </source>
</evidence>
<accession>A0A8H7D9S7</accession>
<dbReference type="EMBL" id="JACAZI010000003">
    <property type="protein sequence ID" value="KAF7364812.1"/>
    <property type="molecule type" value="Genomic_DNA"/>
</dbReference>
<reference evidence="2" key="1">
    <citation type="submission" date="2020-05" db="EMBL/GenBank/DDBJ databases">
        <title>Mycena genomes resolve the evolution of fungal bioluminescence.</title>
        <authorList>
            <person name="Tsai I.J."/>
        </authorList>
    </citation>
    <scope>NUCLEOTIDE SEQUENCE</scope>
    <source>
        <strain evidence="2">CCC161011</strain>
    </source>
</reference>
<evidence type="ECO:0000256" key="1">
    <source>
        <dbReference type="SAM" id="Phobius"/>
    </source>
</evidence>
<proteinExistence type="predicted"/>
<dbReference type="OrthoDB" id="3035126at2759"/>
<feature type="transmembrane region" description="Helical" evidence="1">
    <location>
        <begin position="19"/>
        <end position="42"/>
    </location>
</feature>
<comment type="caution">
    <text evidence="2">The sequence shown here is derived from an EMBL/GenBank/DDBJ whole genome shotgun (WGS) entry which is preliminary data.</text>
</comment>
<dbReference type="AlphaFoldDB" id="A0A8H7D9S7"/>
<protein>
    <submittedName>
        <fullName evidence="2">Uncharacterized protein</fullName>
    </submittedName>
</protein>
<gene>
    <name evidence="2" type="ORF">MVEN_00351300</name>
</gene>
<keyword evidence="3" id="KW-1185">Reference proteome</keyword>